<dbReference type="OrthoDB" id="583431at2"/>
<dbReference type="Proteomes" id="UP000229433">
    <property type="component" value="Unassembled WGS sequence"/>
</dbReference>
<evidence type="ECO:0000313" key="2">
    <source>
        <dbReference type="Proteomes" id="UP000229433"/>
    </source>
</evidence>
<dbReference type="AlphaFoldDB" id="A0A2G1VX09"/>
<name>A0A2G1VX09_9FLAO</name>
<keyword evidence="2" id="KW-1185">Reference proteome</keyword>
<reference evidence="1 2" key="1">
    <citation type="submission" date="2017-08" db="EMBL/GenBank/DDBJ databases">
        <title>The whole genome shortgun sequences of strain Leeuwenhoekiella nanhaiensis G18 from the South China Sea.</title>
        <authorList>
            <person name="Liu Q."/>
        </authorList>
    </citation>
    <scope>NUCLEOTIDE SEQUENCE [LARGE SCALE GENOMIC DNA]</scope>
    <source>
        <strain evidence="1 2">G18</strain>
    </source>
</reference>
<proteinExistence type="predicted"/>
<sequence length="246" mass="27176">MPATTIDEVITELDAIIAFEKQQNSCLAFFPILYNKVTKRIKTGIEANEFDDNARMEQLDVLFANRYVEAYHAYKEGKQPTQSWANAFKIDEAMVMQHLLLGINAHINLDLGIAAALTTGDDDLADLEMDFNKINAVLASMVADVKDRIGKVSPLFKLLELVGKGKEDKLVSFSINVARDGAWLFANEYAAAVNKADAISKRDGIIATLADKIVNPKSKLLQVVAKVVRFFEVKDVRKVAAVLEAS</sequence>
<dbReference type="RefSeq" id="WP_099644853.1">
    <property type="nucleotide sequence ID" value="NZ_KZ319287.1"/>
</dbReference>
<protein>
    <submittedName>
        <fullName evidence="1">Uncharacterized protein</fullName>
    </submittedName>
</protein>
<dbReference type="EMBL" id="NQXA01000001">
    <property type="protein sequence ID" value="PHQ31312.1"/>
    <property type="molecule type" value="Genomic_DNA"/>
</dbReference>
<gene>
    <name evidence="1" type="ORF">CJ305_03615</name>
</gene>
<organism evidence="1 2">
    <name type="scientific">Leeuwenhoekiella nanhaiensis</name>
    <dbReference type="NCBI Taxonomy" id="1655491"/>
    <lineage>
        <taxon>Bacteria</taxon>
        <taxon>Pseudomonadati</taxon>
        <taxon>Bacteroidota</taxon>
        <taxon>Flavobacteriia</taxon>
        <taxon>Flavobacteriales</taxon>
        <taxon>Flavobacteriaceae</taxon>
        <taxon>Leeuwenhoekiella</taxon>
    </lineage>
</organism>
<dbReference type="Pfam" id="PF19458">
    <property type="entry name" value="DUF5995"/>
    <property type="match status" value="1"/>
</dbReference>
<comment type="caution">
    <text evidence="1">The sequence shown here is derived from an EMBL/GenBank/DDBJ whole genome shotgun (WGS) entry which is preliminary data.</text>
</comment>
<accession>A0A2G1VX09</accession>
<evidence type="ECO:0000313" key="1">
    <source>
        <dbReference type="EMBL" id="PHQ31312.1"/>
    </source>
</evidence>
<dbReference type="InterPro" id="IPR046037">
    <property type="entry name" value="DUF5995"/>
</dbReference>